<dbReference type="Proteomes" id="UP000196027">
    <property type="component" value="Chromosome"/>
</dbReference>
<gene>
    <name evidence="1" type="ORF">OLMES_1066</name>
</gene>
<reference evidence="1 2" key="1">
    <citation type="submission" date="2017-05" db="EMBL/GenBank/DDBJ databases">
        <title>Genomic insights into alkan degradation activity of Oleiphilus messinensis.</title>
        <authorList>
            <person name="Kozyavkin S.A."/>
            <person name="Slesarev A.I."/>
            <person name="Golyshin P.N."/>
            <person name="Korzhenkov A."/>
            <person name="Golyshina O.N."/>
            <person name="Toshchakov S.V."/>
        </authorList>
    </citation>
    <scope>NUCLEOTIDE SEQUENCE [LARGE SCALE GENOMIC DNA]</scope>
    <source>
        <strain evidence="1 2">ME102</strain>
    </source>
</reference>
<protein>
    <submittedName>
        <fullName evidence="1">Uncharacterized protein</fullName>
    </submittedName>
</protein>
<evidence type="ECO:0000313" key="1">
    <source>
        <dbReference type="EMBL" id="ARU55152.1"/>
    </source>
</evidence>
<evidence type="ECO:0000313" key="2">
    <source>
        <dbReference type="Proteomes" id="UP000196027"/>
    </source>
</evidence>
<proteinExistence type="predicted"/>
<organism evidence="1 2">
    <name type="scientific">Oleiphilus messinensis</name>
    <dbReference type="NCBI Taxonomy" id="141451"/>
    <lineage>
        <taxon>Bacteria</taxon>
        <taxon>Pseudomonadati</taxon>
        <taxon>Pseudomonadota</taxon>
        <taxon>Gammaproteobacteria</taxon>
        <taxon>Oceanospirillales</taxon>
        <taxon>Oleiphilaceae</taxon>
        <taxon>Oleiphilus</taxon>
    </lineage>
</organism>
<keyword evidence="2" id="KW-1185">Reference proteome</keyword>
<dbReference type="KEGG" id="ome:OLMES_1066"/>
<dbReference type="EMBL" id="CP021425">
    <property type="protein sequence ID" value="ARU55152.1"/>
    <property type="molecule type" value="Genomic_DNA"/>
</dbReference>
<accession>A0A1Y0I3V3</accession>
<dbReference type="AlphaFoldDB" id="A0A1Y0I3V3"/>
<sequence length="36" mass="4231">MNTLNTCVTVHQARTFLKTYTTEYDNEDEFMGEIVD</sequence>
<name>A0A1Y0I3V3_9GAMM</name>